<evidence type="ECO:0000313" key="8">
    <source>
        <dbReference type="Proteomes" id="UP001596020"/>
    </source>
</evidence>
<dbReference type="Proteomes" id="UP001596020">
    <property type="component" value="Unassembled WGS sequence"/>
</dbReference>
<dbReference type="EMBL" id="JBHSGO010000199">
    <property type="protein sequence ID" value="MFC4666419.1"/>
    <property type="molecule type" value="Genomic_DNA"/>
</dbReference>
<dbReference type="SUPFAM" id="SSF53649">
    <property type="entry name" value="Alkaline phosphatase-like"/>
    <property type="match status" value="1"/>
</dbReference>
<comment type="pathway">
    <text evidence="3">Carbohydrate degradation.</text>
</comment>
<evidence type="ECO:0000256" key="3">
    <source>
        <dbReference type="ARBA" id="ARBA00004921"/>
    </source>
</evidence>
<comment type="function">
    <text evidence="2">Catalyzes the interconversion of 2-phosphoglycerate and 3-phosphoglycerate.</text>
</comment>
<dbReference type="PANTHER" id="PTHR31209">
    <property type="entry name" value="COFACTOR-INDEPENDENT PHOSPHOGLYCERATE MUTASE"/>
    <property type="match status" value="1"/>
</dbReference>
<accession>A0ABV9K8S5</accession>
<keyword evidence="8" id="KW-1185">Reference proteome</keyword>
<evidence type="ECO:0000256" key="5">
    <source>
        <dbReference type="ARBA" id="ARBA00023152"/>
    </source>
</evidence>
<gene>
    <name evidence="7" type="ORF">ACFO3G_07395</name>
</gene>
<dbReference type="RefSeq" id="WP_380079468.1">
    <property type="nucleotide sequence ID" value="NZ_JBHSGO010000199.1"/>
</dbReference>
<reference evidence="8" key="1">
    <citation type="journal article" date="2019" name="Int. J. Syst. Evol. Microbiol.">
        <title>The Global Catalogue of Microorganisms (GCM) 10K type strain sequencing project: providing services to taxonomists for standard genome sequencing and annotation.</title>
        <authorList>
            <consortium name="The Broad Institute Genomics Platform"/>
            <consortium name="The Broad Institute Genome Sequencing Center for Infectious Disease"/>
            <person name="Wu L."/>
            <person name="Ma J."/>
        </authorList>
    </citation>
    <scope>NUCLEOTIDE SEQUENCE [LARGE SCALE GENOMIC DNA]</scope>
    <source>
        <strain evidence="8">CGMCC 4.7357</strain>
    </source>
</reference>
<comment type="caution">
    <text evidence="7">The sequence shown here is derived from an EMBL/GenBank/DDBJ whole genome shotgun (WGS) entry which is preliminary data.</text>
</comment>
<dbReference type="Pfam" id="PF01676">
    <property type="entry name" value="Metalloenzyme"/>
    <property type="match status" value="1"/>
</dbReference>
<dbReference type="InterPro" id="IPR004456">
    <property type="entry name" value="Pglycerate_mutase_ApgM"/>
</dbReference>
<dbReference type="InterPro" id="IPR006124">
    <property type="entry name" value="Metalloenzyme"/>
</dbReference>
<sequence length="317" mass="35984">MERISLPWLDNRYCQLIILLDGAADEPHELLGGKTPFEVASMPYLKRLIHQGFVGEYQTIPAGCIPSSEVANLMILGYDDEAKNVEGRAGFEALGLGLHFSSSTLCYRCDLHHYPSNLCIPKEIGILYRGVGHRHIFRPNLERQTEEQAIAGLQKFIQLTTLESPHIWGRSIVQGIRFEPFQQRYHFRHPYMISAVPVMWGIAKALSIPIEFVPGATGETDSNFRGKALQAMKLIEEGSDFVYLHIEAPDEASHRKNPLEVKEILERIDYEVIMPITEWRTRIPDCKPALTILPDHYTSSTTGRHLDKAVPYLHIKS</sequence>
<comment type="catalytic activity">
    <reaction evidence="1">
        <text>(2R)-2-phosphoglycerate = (2R)-3-phosphoglycerate</text>
        <dbReference type="Rhea" id="RHEA:15901"/>
        <dbReference type="ChEBI" id="CHEBI:58272"/>
        <dbReference type="ChEBI" id="CHEBI:58289"/>
        <dbReference type="EC" id="5.4.2.12"/>
    </reaction>
</comment>
<dbReference type="InterPro" id="IPR017850">
    <property type="entry name" value="Alkaline_phosphatase_core_sf"/>
</dbReference>
<evidence type="ECO:0000259" key="6">
    <source>
        <dbReference type="Pfam" id="PF01676"/>
    </source>
</evidence>
<organism evidence="7 8">
    <name type="scientific">Falsiporphyromonas endometrii</name>
    <dbReference type="NCBI Taxonomy" id="1387297"/>
    <lineage>
        <taxon>Bacteria</taxon>
        <taxon>Pseudomonadati</taxon>
        <taxon>Bacteroidota</taxon>
        <taxon>Bacteroidia</taxon>
        <taxon>Bacteroidales</taxon>
        <taxon>Porphyromonadaceae</taxon>
        <taxon>Falsiporphyromonas</taxon>
    </lineage>
</organism>
<comment type="similarity">
    <text evidence="4">Belongs to the BPG-independent phosphoglycerate mutase family. A-PGAM subfamily.</text>
</comment>
<keyword evidence="5" id="KW-0324">Glycolysis</keyword>
<feature type="domain" description="Metalloenzyme" evidence="6">
    <location>
        <begin position="16"/>
        <end position="314"/>
    </location>
</feature>
<evidence type="ECO:0000256" key="2">
    <source>
        <dbReference type="ARBA" id="ARBA00002315"/>
    </source>
</evidence>
<dbReference type="Pfam" id="PF10143">
    <property type="entry name" value="PhosphMutase"/>
    <property type="match status" value="1"/>
</dbReference>
<dbReference type="PANTHER" id="PTHR31209:SF0">
    <property type="entry name" value="METALLOENZYME DOMAIN-CONTAINING PROTEIN"/>
    <property type="match status" value="1"/>
</dbReference>
<evidence type="ECO:0000313" key="7">
    <source>
        <dbReference type="EMBL" id="MFC4666419.1"/>
    </source>
</evidence>
<evidence type="ECO:0000256" key="1">
    <source>
        <dbReference type="ARBA" id="ARBA00000370"/>
    </source>
</evidence>
<dbReference type="Gene3D" id="3.40.720.10">
    <property type="entry name" value="Alkaline Phosphatase, subunit A"/>
    <property type="match status" value="2"/>
</dbReference>
<protein>
    <recommendedName>
        <fullName evidence="6">Metalloenzyme domain-containing protein</fullName>
    </recommendedName>
</protein>
<evidence type="ECO:0000256" key="4">
    <source>
        <dbReference type="ARBA" id="ARBA00005524"/>
    </source>
</evidence>
<proteinExistence type="inferred from homology"/>
<name>A0ABV9K8S5_9PORP</name>